<dbReference type="InterPro" id="IPR016181">
    <property type="entry name" value="Acyl_CoA_acyltransferase"/>
</dbReference>
<evidence type="ECO:0000313" key="2">
    <source>
        <dbReference type="Proteomes" id="UP000242957"/>
    </source>
</evidence>
<dbReference type="Pfam" id="PF07395">
    <property type="entry name" value="Mig-14"/>
    <property type="match status" value="1"/>
</dbReference>
<accession>A0A1H0N060</accession>
<dbReference type="AlphaFoldDB" id="A0A1H0N060"/>
<dbReference type="InterPro" id="IPR009977">
    <property type="entry name" value="Mig-14"/>
</dbReference>
<dbReference type="EMBL" id="FNIJ01000017">
    <property type="protein sequence ID" value="SDO86011.1"/>
    <property type="molecule type" value="Genomic_DNA"/>
</dbReference>
<keyword evidence="2" id="KW-1185">Reference proteome</keyword>
<sequence>MSLLNRLRFVRERDWTPIDAQSYASAWQRFGGSVVTHPQVVERLAGLAGIPVRYLGWFEGDELRAAIPTWGRHLALSKDVLKREGKKALFDLGNAEVILPIAAEARVALRHRVRYLSELNREQVLDARSQAEELAMNRAPADFSKKFRYNQRREQRLLEEAGGVLRPMSELGADEQARIYAELFQRRWGFEAPGKARLAEVFGLLREFMRGSLAYLDGEPVAIQILYRVEAPKWISMEYINGGVAPENREFSPGSVLSYVNTQEAWADAEALGKPLRYSFGRADREYKDRWCHRVPVFQV</sequence>
<dbReference type="Proteomes" id="UP000242957">
    <property type="component" value="Unassembled WGS sequence"/>
</dbReference>
<proteinExistence type="predicted"/>
<dbReference type="SUPFAM" id="SSF55729">
    <property type="entry name" value="Acyl-CoA N-acyltransferases (Nat)"/>
    <property type="match status" value="1"/>
</dbReference>
<dbReference type="STRING" id="198616.SAMN05216193_11720"/>
<evidence type="ECO:0000313" key="1">
    <source>
        <dbReference type="EMBL" id="SDO86011.1"/>
    </source>
</evidence>
<dbReference type="OrthoDB" id="6447890at2"/>
<gene>
    <name evidence="1" type="ORF">SAMN05216193_11720</name>
</gene>
<organism evidence="1 2">
    <name type="scientific">Pseudomonas jinjuensis</name>
    <dbReference type="NCBI Taxonomy" id="198616"/>
    <lineage>
        <taxon>Bacteria</taxon>
        <taxon>Pseudomonadati</taxon>
        <taxon>Pseudomonadota</taxon>
        <taxon>Gammaproteobacteria</taxon>
        <taxon>Pseudomonadales</taxon>
        <taxon>Pseudomonadaceae</taxon>
        <taxon>Pseudomonas</taxon>
    </lineage>
</organism>
<dbReference type="PIRSF" id="PIRSF029703">
    <property type="entry name" value="Mig-14"/>
    <property type="match status" value="1"/>
</dbReference>
<name>A0A1H0N060_9PSED</name>
<dbReference type="RefSeq" id="WP_084313950.1">
    <property type="nucleotide sequence ID" value="NZ_FNIJ01000017.1"/>
</dbReference>
<protein>
    <submittedName>
        <fullName evidence="1">Mig-14 protein</fullName>
    </submittedName>
</protein>
<reference evidence="2" key="1">
    <citation type="submission" date="2016-10" db="EMBL/GenBank/DDBJ databases">
        <authorList>
            <person name="Varghese N."/>
            <person name="Submissions S."/>
        </authorList>
    </citation>
    <scope>NUCLEOTIDE SEQUENCE [LARGE SCALE GENOMIC DNA]</scope>
    <source>
        <strain evidence="2">JCM 21621</strain>
    </source>
</reference>
<dbReference type="Gene3D" id="3.40.630.30">
    <property type="match status" value="1"/>
</dbReference>